<feature type="transmembrane region" description="Helical" evidence="6">
    <location>
        <begin position="370"/>
        <end position="398"/>
    </location>
</feature>
<feature type="transmembrane region" description="Helical" evidence="6">
    <location>
        <begin position="344"/>
        <end position="364"/>
    </location>
</feature>
<dbReference type="Proteomes" id="UP001295794">
    <property type="component" value="Unassembled WGS sequence"/>
</dbReference>
<gene>
    <name evidence="8" type="ORF">MYCIT1_LOCUS28078</name>
    <name evidence="9" type="ORF">MYCIT1_LOCUS28618</name>
</gene>
<evidence type="ECO:0000313" key="8">
    <source>
        <dbReference type="EMBL" id="CAK5278620.1"/>
    </source>
</evidence>
<dbReference type="GO" id="GO:0022857">
    <property type="term" value="F:transmembrane transporter activity"/>
    <property type="evidence" value="ECO:0007669"/>
    <property type="project" value="InterPro"/>
</dbReference>
<comment type="subcellular location">
    <subcellularLocation>
        <location evidence="1">Membrane</location>
        <topology evidence="1">Multi-pass membrane protein</topology>
    </subcellularLocation>
</comment>
<keyword evidence="10" id="KW-1185">Reference proteome</keyword>
<feature type="transmembrane region" description="Helical" evidence="6">
    <location>
        <begin position="189"/>
        <end position="211"/>
    </location>
</feature>
<keyword evidence="5 6" id="KW-0472">Membrane</keyword>
<feature type="transmembrane region" description="Helical" evidence="6">
    <location>
        <begin position="314"/>
        <end position="332"/>
    </location>
</feature>
<evidence type="ECO:0000313" key="9">
    <source>
        <dbReference type="EMBL" id="CAK5278916.1"/>
    </source>
</evidence>
<feature type="transmembrane region" description="Helical" evidence="6">
    <location>
        <begin position="56"/>
        <end position="76"/>
    </location>
</feature>
<feature type="transmembrane region" description="Helical" evidence="6">
    <location>
        <begin position="88"/>
        <end position="110"/>
    </location>
</feature>
<dbReference type="InterPro" id="IPR020846">
    <property type="entry name" value="MFS_dom"/>
</dbReference>
<protein>
    <recommendedName>
        <fullName evidence="7">Major facilitator superfamily (MFS) profile domain-containing protein</fullName>
    </recommendedName>
</protein>
<evidence type="ECO:0000256" key="2">
    <source>
        <dbReference type="ARBA" id="ARBA00022448"/>
    </source>
</evidence>
<evidence type="ECO:0000256" key="3">
    <source>
        <dbReference type="ARBA" id="ARBA00022692"/>
    </source>
</evidence>
<feature type="transmembrane region" description="Helical" evidence="6">
    <location>
        <begin position="419"/>
        <end position="439"/>
    </location>
</feature>
<keyword evidence="3 6" id="KW-0812">Transmembrane</keyword>
<dbReference type="InterPro" id="IPR036259">
    <property type="entry name" value="MFS_trans_sf"/>
</dbReference>
<accession>A0AAD2HMY3</accession>
<dbReference type="GO" id="GO:0016020">
    <property type="term" value="C:membrane"/>
    <property type="evidence" value="ECO:0007669"/>
    <property type="project" value="UniProtKB-SubCell"/>
</dbReference>
<evidence type="ECO:0000256" key="5">
    <source>
        <dbReference type="ARBA" id="ARBA00023136"/>
    </source>
</evidence>
<comment type="caution">
    <text evidence="9">The sequence shown here is derived from an EMBL/GenBank/DDBJ whole genome shotgun (WGS) entry which is preliminary data.</text>
</comment>
<dbReference type="PROSITE" id="PS50850">
    <property type="entry name" value="MFS"/>
    <property type="match status" value="1"/>
</dbReference>
<dbReference type="EMBL" id="CAVNYO010000431">
    <property type="protein sequence ID" value="CAK5278916.1"/>
    <property type="molecule type" value="Genomic_DNA"/>
</dbReference>
<evidence type="ECO:0000256" key="4">
    <source>
        <dbReference type="ARBA" id="ARBA00022989"/>
    </source>
</evidence>
<keyword evidence="2" id="KW-0813">Transport</keyword>
<feature type="domain" description="Major facilitator superfamily (MFS) profile" evidence="7">
    <location>
        <begin position="15"/>
        <end position="469"/>
    </location>
</feature>
<feature type="transmembrane region" description="Helical" evidence="6">
    <location>
        <begin position="445"/>
        <end position="465"/>
    </location>
</feature>
<dbReference type="Pfam" id="PF07690">
    <property type="entry name" value="MFS_1"/>
    <property type="match status" value="1"/>
</dbReference>
<reference evidence="9" key="1">
    <citation type="submission" date="2023-11" db="EMBL/GenBank/DDBJ databases">
        <authorList>
            <person name="De Vega J J."/>
            <person name="De Vega J J."/>
        </authorList>
    </citation>
    <scope>NUCLEOTIDE SEQUENCE</scope>
</reference>
<dbReference type="InterPro" id="IPR011701">
    <property type="entry name" value="MFS"/>
</dbReference>
<evidence type="ECO:0000313" key="10">
    <source>
        <dbReference type="Proteomes" id="UP001295794"/>
    </source>
</evidence>
<dbReference type="Gene3D" id="1.20.1250.20">
    <property type="entry name" value="MFS general substrate transporter like domains"/>
    <property type="match status" value="1"/>
</dbReference>
<dbReference type="EMBL" id="CAVNYO010000423">
    <property type="protein sequence ID" value="CAK5278620.1"/>
    <property type="molecule type" value="Genomic_DNA"/>
</dbReference>
<name>A0AAD2HMY3_9AGAR</name>
<dbReference type="PANTHER" id="PTHR23504">
    <property type="entry name" value="MAJOR FACILITATOR SUPERFAMILY DOMAIN-CONTAINING PROTEIN 10"/>
    <property type="match status" value="1"/>
</dbReference>
<proteinExistence type="predicted"/>
<keyword evidence="4 6" id="KW-1133">Transmembrane helix</keyword>
<evidence type="ECO:0000259" key="7">
    <source>
        <dbReference type="PROSITE" id="PS50850"/>
    </source>
</evidence>
<sequence>MSLNPGPSTPLPKLQITIAALLQAGEGFAGTVIFPFVPKFVQDTGITGGDERKTGYWAGVLESLFFITKFLSVYIWARAADRFGRRPIILIGPLGLAVSLFGFGCSKTFWGLLFWRGAQGIFNGNLGVVQTVLVELSDKSNLAQVMSFTPVAWSSSSTFGPVIGGLLSEPAKRFPESLGKLRILQENPYLLPCAVVGLSSLLTFLFALFALKETSPAILASQNKRTDEAGPLLGDDTAAETNVYGSISPTSKAEDAAPDVWELLTPKLTIPLVNSAILSLVHTSYQVLFPLVYATSIANGGLGFSPYDIGMTRGISGVISTVFALVVPARIIKRYGARTSYITAFSQFLICLGAFPILSLLATRAGRVDALVWCVITIQLTAGLWVGTTFASLQIFIVRSVPRPSALSKTNSLSQMVATITRAMAPFMASSLFAVSVQNNWLGGYLVYALLLVLVCVGIFMSFSLEKEP</sequence>
<dbReference type="PANTHER" id="PTHR23504:SF15">
    <property type="entry name" value="MAJOR FACILITATOR SUPERFAMILY (MFS) PROFILE DOMAIN-CONTAINING PROTEIN"/>
    <property type="match status" value="1"/>
</dbReference>
<dbReference type="AlphaFoldDB" id="A0AAD2HMY3"/>
<evidence type="ECO:0000256" key="6">
    <source>
        <dbReference type="SAM" id="Phobius"/>
    </source>
</evidence>
<organism evidence="9 10">
    <name type="scientific">Mycena citricolor</name>
    <dbReference type="NCBI Taxonomy" id="2018698"/>
    <lineage>
        <taxon>Eukaryota</taxon>
        <taxon>Fungi</taxon>
        <taxon>Dikarya</taxon>
        <taxon>Basidiomycota</taxon>
        <taxon>Agaricomycotina</taxon>
        <taxon>Agaricomycetes</taxon>
        <taxon>Agaricomycetidae</taxon>
        <taxon>Agaricales</taxon>
        <taxon>Marasmiineae</taxon>
        <taxon>Mycenaceae</taxon>
        <taxon>Mycena</taxon>
    </lineage>
</organism>
<evidence type="ECO:0000256" key="1">
    <source>
        <dbReference type="ARBA" id="ARBA00004141"/>
    </source>
</evidence>
<dbReference type="SUPFAM" id="SSF103473">
    <property type="entry name" value="MFS general substrate transporter"/>
    <property type="match status" value="1"/>
</dbReference>